<proteinExistence type="inferred from homology"/>
<dbReference type="PANTHER" id="PTHR33787:SF5">
    <property type="entry name" value="YCF20-LIKE PROTEIN"/>
    <property type="match status" value="1"/>
</dbReference>
<keyword evidence="2" id="KW-1133">Transmembrane helix</keyword>
<dbReference type="OrthoDB" id="424985at2"/>
<reference evidence="3 4" key="1">
    <citation type="journal article" date="2016" name="Biochim. Biophys. Acta">
        <title>Characterization of red-shifted phycobilisomes isolated from the chlorophyll f-containing cyanobacterium Halomicronema hongdechloris.</title>
        <authorList>
            <person name="Li Y."/>
            <person name="Lin Y."/>
            <person name="Garvey C.J."/>
            <person name="Birch D."/>
            <person name="Corkery R.W."/>
            <person name="Loughlin P.C."/>
            <person name="Scheer H."/>
            <person name="Willows R.D."/>
            <person name="Chen M."/>
        </authorList>
    </citation>
    <scope>NUCLEOTIDE SEQUENCE [LARGE SCALE GENOMIC DNA]</scope>
    <source>
        <strain evidence="3 4">C2206</strain>
    </source>
</reference>
<keyword evidence="2" id="KW-0472">Membrane</keyword>
<evidence type="ECO:0000313" key="4">
    <source>
        <dbReference type="Proteomes" id="UP000191901"/>
    </source>
</evidence>
<dbReference type="STRING" id="1641165.XM38_10870"/>
<evidence type="ECO:0000256" key="2">
    <source>
        <dbReference type="SAM" id="Phobius"/>
    </source>
</evidence>
<evidence type="ECO:0000256" key="1">
    <source>
        <dbReference type="ARBA" id="ARBA00009846"/>
    </source>
</evidence>
<dbReference type="Proteomes" id="UP000191901">
    <property type="component" value="Chromosome"/>
</dbReference>
<evidence type="ECO:0000313" key="3">
    <source>
        <dbReference type="EMBL" id="ASC69819.1"/>
    </source>
</evidence>
<dbReference type="Pfam" id="PF04483">
    <property type="entry name" value="DUF565"/>
    <property type="match status" value="1"/>
</dbReference>
<feature type="transmembrane region" description="Helical" evidence="2">
    <location>
        <begin position="57"/>
        <end position="75"/>
    </location>
</feature>
<gene>
    <name evidence="3" type="ORF">XM38_007490</name>
</gene>
<accession>A0A1Z3HHM5</accession>
<dbReference type="PANTHER" id="PTHR33787">
    <property type="match status" value="1"/>
</dbReference>
<name>A0A1Z3HHM5_9CYAN</name>
<dbReference type="InterPro" id="IPR007572">
    <property type="entry name" value="Uncharacterised_Ycf20"/>
</dbReference>
<protein>
    <submittedName>
        <fullName evidence="3">Ycf20-like protein</fullName>
    </submittedName>
</protein>
<comment type="similarity">
    <text evidence="1">Belongs to the ycf20 family.</text>
</comment>
<keyword evidence="2" id="KW-0812">Transmembrane</keyword>
<keyword evidence="4" id="KW-1185">Reference proteome</keyword>
<dbReference type="EMBL" id="CP021983">
    <property type="protein sequence ID" value="ASC69819.1"/>
    <property type="molecule type" value="Genomic_DNA"/>
</dbReference>
<dbReference type="KEGG" id="hhg:XM38_007490"/>
<organism evidence="3 4">
    <name type="scientific">Halomicronema hongdechloris C2206</name>
    <dbReference type="NCBI Taxonomy" id="1641165"/>
    <lineage>
        <taxon>Bacteria</taxon>
        <taxon>Bacillati</taxon>
        <taxon>Cyanobacteriota</taxon>
        <taxon>Cyanophyceae</taxon>
        <taxon>Nodosilineales</taxon>
        <taxon>Nodosilineaceae</taxon>
        <taxon>Halomicronema</taxon>
    </lineage>
</organism>
<feature type="transmembrane region" description="Helical" evidence="2">
    <location>
        <begin position="30"/>
        <end position="51"/>
    </location>
</feature>
<sequence length="112" mass="12418">MQRTRLNTLVVTLTTQLSLWLVNPWRRLSVVLISLLLGHFFGVAIAAYTGQAAEQDILIAAILVVVTEVISRWIYRQPLAAGTRRSVLSEAVNAFKLGLTYSLFVEAFKLGS</sequence>
<dbReference type="RefSeq" id="WP_080808878.1">
    <property type="nucleotide sequence ID" value="NZ_CP021983.2"/>
</dbReference>
<dbReference type="AlphaFoldDB" id="A0A1Z3HHM5"/>